<dbReference type="PANTHER" id="PTHR43214:SF41">
    <property type="entry name" value="NITRATE_NITRITE RESPONSE REGULATOR PROTEIN NARP"/>
    <property type="match status" value="1"/>
</dbReference>
<dbReference type="AlphaFoldDB" id="A0A316ATI7"/>
<dbReference type="PROSITE" id="PS50110">
    <property type="entry name" value="RESPONSE_REGULATORY"/>
    <property type="match status" value="1"/>
</dbReference>
<sequence>MLVKPYFRRFKPISPTFTMAIRLLIVDDHSVVRQGIITLLEDEADIEIVGEAADGVEVEEAIRSCRPDVVLLDLTMPKMSGIEVIKKVMPAFPSVKVLVFSMHNQVDYILAAVHNGAAGYLQKDTSRAEILSAVRAVSTGELYYPPNVSSVIIQNLVKTPMVKSPREPVAGGHESGASVWDKITSRERQILECLIEGLSSKDIAQRFDISANTVANQRASIIKKAEVKNTAELISLALQDRP</sequence>
<dbReference type="SUPFAM" id="SSF52172">
    <property type="entry name" value="CheY-like"/>
    <property type="match status" value="1"/>
</dbReference>
<proteinExistence type="predicted"/>
<feature type="domain" description="Response regulatory" evidence="7">
    <location>
        <begin position="22"/>
        <end position="138"/>
    </location>
</feature>
<evidence type="ECO:0000259" key="7">
    <source>
        <dbReference type="PROSITE" id="PS50110"/>
    </source>
</evidence>
<comment type="caution">
    <text evidence="8">The sequence shown here is derived from an EMBL/GenBank/DDBJ whole genome shotgun (WGS) entry which is preliminary data.</text>
</comment>
<dbReference type="CDD" id="cd06170">
    <property type="entry name" value="LuxR_C_like"/>
    <property type="match status" value="1"/>
</dbReference>
<dbReference type="PANTHER" id="PTHR43214">
    <property type="entry name" value="TWO-COMPONENT RESPONSE REGULATOR"/>
    <property type="match status" value="1"/>
</dbReference>
<dbReference type="InterPro" id="IPR058245">
    <property type="entry name" value="NreC/VraR/RcsB-like_REC"/>
</dbReference>
<accession>A0A316ATI7</accession>
<feature type="domain" description="HTH luxR-type" evidence="6">
    <location>
        <begin position="176"/>
        <end position="241"/>
    </location>
</feature>
<dbReference type="InterPro" id="IPR016032">
    <property type="entry name" value="Sig_transdc_resp-reg_C-effctor"/>
</dbReference>
<protein>
    <submittedName>
        <fullName evidence="8">DNA-binding NarL/FixJ family response regulator</fullName>
    </submittedName>
</protein>
<evidence type="ECO:0000313" key="9">
    <source>
        <dbReference type="Proteomes" id="UP000245880"/>
    </source>
</evidence>
<dbReference type="CDD" id="cd17535">
    <property type="entry name" value="REC_NarL-like"/>
    <property type="match status" value="1"/>
</dbReference>
<evidence type="ECO:0000256" key="4">
    <source>
        <dbReference type="ARBA" id="ARBA00023163"/>
    </source>
</evidence>
<gene>
    <name evidence="8" type="ORF">CLV98_101799</name>
</gene>
<dbReference type="SMART" id="SM00448">
    <property type="entry name" value="REC"/>
    <property type="match status" value="1"/>
</dbReference>
<dbReference type="PROSITE" id="PS00622">
    <property type="entry name" value="HTH_LUXR_1"/>
    <property type="match status" value="1"/>
</dbReference>
<dbReference type="GO" id="GO:0006355">
    <property type="term" value="P:regulation of DNA-templated transcription"/>
    <property type="evidence" value="ECO:0007669"/>
    <property type="project" value="InterPro"/>
</dbReference>
<dbReference type="PROSITE" id="PS50043">
    <property type="entry name" value="HTH_LUXR_2"/>
    <property type="match status" value="1"/>
</dbReference>
<keyword evidence="1 5" id="KW-0597">Phosphoprotein</keyword>
<keyword evidence="2" id="KW-0805">Transcription regulation</keyword>
<evidence type="ECO:0000256" key="1">
    <source>
        <dbReference type="ARBA" id="ARBA00022553"/>
    </source>
</evidence>
<dbReference type="GO" id="GO:0003677">
    <property type="term" value="F:DNA binding"/>
    <property type="evidence" value="ECO:0007669"/>
    <property type="project" value="UniProtKB-KW"/>
</dbReference>
<dbReference type="InterPro" id="IPR039420">
    <property type="entry name" value="WalR-like"/>
</dbReference>
<feature type="modified residue" description="4-aspartylphosphate" evidence="5">
    <location>
        <position position="73"/>
    </location>
</feature>
<dbReference type="PRINTS" id="PR00038">
    <property type="entry name" value="HTHLUXR"/>
</dbReference>
<dbReference type="GO" id="GO:0000160">
    <property type="term" value="P:phosphorelay signal transduction system"/>
    <property type="evidence" value="ECO:0007669"/>
    <property type="project" value="InterPro"/>
</dbReference>
<evidence type="ECO:0000259" key="6">
    <source>
        <dbReference type="PROSITE" id="PS50043"/>
    </source>
</evidence>
<dbReference type="SMART" id="SM00421">
    <property type="entry name" value="HTH_LUXR"/>
    <property type="match status" value="1"/>
</dbReference>
<evidence type="ECO:0000313" key="8">
    <source>
        <dbReference type="EMBL" id="PWJ60614.1"/>
    </source>
</evidence>
<organism evidence="8 9">
    <name type="scientific">Dyadobacter jejuensis</name>
    <dbReference type="NCBI Taxonomy" id="1082580"/>
    <lineage>
        <taxon>Bacteria</taxon>
        <taxon>Pseudomonadati</taxon>
        <taxon>Bacteroidota</taxon>
        <taxon>Cytophagia</taxon>
        <taxon>Cytophagales</taxon>
        <taxon>Spirosomataceae</taxon>
        <taxon>Dyadobacter</taxon>
    </lineage>
</organism>
<evidence type="ECO:0000256" key="2">
    <source>
        <dbReference type="ARBA" id="ARBA00023015"/>
    </source>
</evidence>
<dbReference type="InterPro" id="IPR011006">
    <property type="entry name" value="CheY-like_superfamily"/>
</dbReference>
<name>A0A316ATI7_9BACT</name>
<evidence type="ECO:0000256" key="3">
    <source>
        <dbReference type="ARBA" id="ARBA00023125"/>
    </source>
</evidence>
<reference evidence="8 9" key="1">
    <citation type="submission" date="2018-03" db="EMBL/GenBank/DDBJ databases">
        <title>Genomic Encyclopedia of Archaeal and Bacterial Type Strains, Phase II (KMG-II): from individual species to whole genera.</title>
        <authorList>
            <person name="Goeker M."/>
        </authorList>
    </citation>
    <scope>NUCLEOTIDE SEQUENCE [LARGE SCALE GENOMIC DNA]</scope>
    <source>
        <strain evidence="8 9">DSM 100346</strain>
    </source>
</reference>
<dbReference type="Proteomes" id="UP000245880">
    <property type="component" value="Unassembled WGS sequence"/>
</dbReference>
<dbReference type="EMBL" id="QGDT01000001">
    <property type="protein sequence ID" value="PWJ60614.1"/>
    <property type="molecule type" value="Genomic_DNA"/>
</dbReference>
<dbReference type="Pfam" id="PF00072">
    <property type="entry name" value="Response_reg"/>
    <property type="match status" value="1"/>
</dbReference>
<dbReference type="InterPro" id="IPR001789">
    <property type="entry name" value="Sig_transdc_resp-reg_receiver"/>
</dbReference>
<evidence type="ECO:0000256" key="5">
    <source>
        <dbReference type="PROSITE-ProRule" id="PRU00169"/>
    </source>
</evidence>
<dbReference type="Gene3D" id="3.40.50.2300">
    <property type="match status" value="1"/>
</dbReference>
<keyword evidence="3 8" id="KW-0238">DNA-binding</keyword>
<dbReference type="Pfam" id="PF00196">
    <property type="entry name" value="GerE"/>
    <property type="match status" value="1"/>
</dbReference>
<keyword evidence="4" id="KW-0804">Transcription</keyword>
<keyword evidence="9" id="KW-1185">Reference proteome</keyword>
<dbReference type="SUPFAM" id="SSF46894">
    <property type="entry name" value="C-terminal effector domain of the bipartite response regulators"/>
    <property type="match status" value="1"/>
</dbReference>
<dbReference type="InterPro" id="IPR000792">
    <property type="entry name" value="Tscrpt_reg_LuxR_C"/>
</dbReference>